<reference evidence="2 3" key="1">
    <citation type="submission" date="2020-07" db="EMBL/GenBank/DDBJ databases">
        <title>Draft genome and description of Microvirga mediterraneensis Marseille-Q2068 sp. nov.</title>
        <authorList>
            <person name="Boxberger M."/>
        </authorList>
    </citation>
    <scope>NUCLEOTIDE SEQUENCE [LARGE SCALE GENOMIC DNA]</scope>
    <source>
        <strain evidence="2 3">Marseille-Q2068</strain>
    </source>
</reference>
<dbReference type="InterPro" id="IPR032710">
    <property type="entry name" value="NTF2-like_dom_sf"/>
</dbReference>
<dbReference type="Gene3D" id="3.10.450.50">
    <property type="match status" value="1"/>
</dbReference>
<dbReference type="InterPro" id="IPR037401">
    <property type="entry name" value="SnoaL-like"/>
</dbReference>
<sequence length="129" mass="14420">MSKPSITEKDLADLFDAFNRHDVEAIMAYFADDCVFDAVAGPEVYGARFIGAEAISQAFSGVWAAMPDARWEHHGHLVHGDRAVCEWTFTGTNKDGTRVEAQGADLFRLRDGRIVHKQAFRKNRPLLRG</sequence>
<organism evidence="2 3">
    <name type="scientific">Microvirga mediterraneensis</name>
    <dbReference type="NCBI Taxonomy" id="2754695"/>
    <lineage>
        <taxon>Bacteria</taxon>
        <taxon>Pseudomonadati</taxon>
        <taxon>Pseudomonadota</taxon>
        <taxon>Alphaproteobacteria</taxon>
        <taxon>Hyphomicrobiales</taxon>
        <taxon>Methylobacteriaceae</taxon>
        <taxon>Microvirga</taxon>
    </lineage>
</organism>
<dbReference type="EMBL" id="JACDXJ010000001">
    <property type="protein sequence ID" value="MBA1156849.1"/>
    <property type="molecule type" value="Genomic_DNA"/>
</dbReference>
<protein>
    <submittedName>
        <fullName evidence="2">Nuclear transport factor 2 family protein</fullName>
    </submittedName>
</protein>
<comment type="caution">
    <text evidence="2">The sequence shown here is derived from an EMBL/GenBank/DDBJ whole genome shotgun (WGS) entry which is preliminary data.</text>
</comment>
<dbReference type="SUPFAM" id="SSF54427">
    <property type="entry name" value="NTF2-like"/>
    <property type="match status" value="1"/>
</dbReference>
<evidence type="ECO:0000259" key="1">
    <source>
        <dbReference type="Pfam" id="PF12680"/>
    </source>
</evidence>
<keyword evidence="3" id="KW-1185">Reference proteome</keyword>
<gene>
    <name evidence="2" type="ORF">H0S73_11995</name>
</gene>
<proteinExistence type="predicted"/>
<dbReference type="AlphaFoldDB" id="A0A838BP62"/>
<evidence type="ECO:0000313" key="2">
    <source>
        <dbReference type="EMBL" id="MBA1156849.1"/>
    </source>
</evidence>
<dbReference type="Pfam" id="PF12680">
    <property type="entry name" value="SnoaL_2"/>
    <property type="match status" value="1"/>
</dbReference>
<dbReference type="Proteomes" id="UP000572984">
    <property type="component" value="Unassembled WGS sequence"/>
</dbReference>
<feature type="domain" description="SnoaL-like" evidence="1">
    <location>
        <begin position="13"/>
        <end position="116"/>
    </location>
</feature>
<evidence type="ECO:0000313" key="3">
    <source>
        <dbReference type="Proteomes" id="UP000572984"/>
    </source>
</evidence>
<accession>A0A838BP62</accession>
<name>A0A838BP62_9HYPH</name>